<evidence type="ECO:0000256" key="1">
    <source>
        <dbReference type="ARBA" id="ARBA00022517"/>
    </source>
</evidence>
<dbReference type="Gene3D" id="3.30.70.1490">
    <property type="entry name" value="Cysteine protease Prp"/>
    <property type="match status" value="1"/>
</dbReference>
<protein>
    <recommendedName>
        <fullName evidence="6">Ribosomal processing cysteine protease Prp</fullName>
    </recommendedName>
</protein>
<evidence type="ECO:0000313" key="7">
    <source>
        <dbReference type="EMBL" id="STO08714.1"/>
    </source>
</evidence>
<evidence type="ECO:0000256" key="2">
    <source>
        <dbReference type="ARBA" id="ARBA00022670"/>
    </source>
</evidence>
<dbReference type="RefSeq" id="WP_024369870.1">
    <property type="nucleotide sequence ID" value="NZ_UGGP01000001.1"/>
</dbReference>
<accession>A0A377FVZ3</accession>
<dbReference type="Pfam" id="PF04327">
    <property type="entry name" value="Peptidase_Prp"/>
    <property type="match status" value="1"/>
</dbReference>
<dbReference type="GO" id="GO:0042254">
    <property type="term" value="P:ribosome biogenesis"/>
    <property type="evidence" value="ECO:0007669"/>
    <property type="project" value="UniProtKB-KW"/>
</dbReference>
<keyword evidence="1" id="KW-0690">Ribosome biogenesis</keyword>
<keyword evidence="2" id="KW-0645">Protease</keyword>
<keyword evidence="7" id="KW-0687">Ribonucleoprotein</keyword>
<dbReference type="Proteomes" id="UP000254060">
    <property type="component" value="Unassembled WGS sequence"/>
</dbReference>
<dbReference type="EMBL" id="UGGP01000001">
    <property type="protein sequence ID" value="STO08714.1"/>
    <property type="molecule type" value="Genomic_DNA"/>
</dbReference>
<dbReference type="InterPro" id="IPR007422">
    <property type="entry name" value="Peptidase_Prp"/>
</dbReference>
<dbReference type="PANTHER" id="PTHR39178:SF1">
    <property type="entry name" value="RIBOSOMAL-PROCESSING CYSTEINE PROTEASE PRP"/>
    <property type="match status" value="1"/>
</dbReference>
<keyword evidence="3" id="KW-0378">Hydrolase</keyword>
<dbReference type="SUPFAM" id="SSF118010">
    <property type="entry name" value="TM1457-like"/>
    <property type="match status" value="1"/>
</dbReference>
<evidence type="ECO:0000313" key="8">
    <source>
        <dbReference type="Proteomes" id="UP000254060"/>
    </source>
</evidence>
<proteinExistence type="inferred from homology"/>
<reference evidence="7 8" key="1">
    <citation type="submission" date="2018-06" db="EMBL/GenBank/DDBJ databases">
        <authorList>
            <consortium name="Pathogen Informatics"/>
            <person name="Doyle S."/>
        </authorList>
    </citation>
    <scope>NUCLEOTIDE SEQUENCE [LARGE SCALE GENOMIC DNA]</scope>
    <source>
        <strain evidence="7 8">NCTC13163</strain>
    </source>
</reference>
<dbReference type="CDD" id="cd16332">
    <property type="entry name" value="Prp-like"/>
    <property type="match status" value="1"/>
</dbReference>
<evidence type="ECO:0000256" key="5">
    <source>
        <dbReference type="ARBA" id="ARBA00044503"/>
    </source>
</evidence>
<dbReference type="GO" id="GO:0006508">
    <property type="term" value="P:proteolysis"/>
    <property type="evidence" value="ECO:0007669"/>
    <property type="project" value="UniProtKB-KW"/>
</dbReference>
<organism evidence="7 8">
    <name type="scientific">Exiguobacterium aurantiacum</name>
    <dbReference type="NCBI Taxonomy" id="33987"/>
    <lineage>
        <taxon>Bacteria</taxon>
        <taxon>Bacillati</taxon>
        <taxon>Bacillota</taxon>
        <taxon>Bacilli</taxon>
        <taxon>Bacillales</taxon>
        <taxon>Bacillales Family XII. Incertae Sedis</taxon>
        <taxon>Exiguobacterium</taxon>
    </lineage>
</organism>
<dbReference type="OrthoDB" id="48998at2"/>
<comment type="similarity">
    <text evidence="5">Belongs to the Prp family.</text>
</comment>
<gene>
    <name evidence="7" type="ORF">NCTC13163_02091</name>
</gene>
<dbReference type="AlphaFoldDB" id="A0A377FVZ3"/>
<keyword evidence="7" id="KW-0689">Ribosomal protein</keyword>
<sequence length="111" mass="12198">MIRVTVRRDETKSIRSVEVTGHANFAEPGSDLVCAGVSAIIFGAYNAVEVLAGQSLLVEMADKTEGGYFYVETYPDLSPEDMTRTQLLLEGMIVQLDTVAQSYGDYIQIEQ</sequence>
<evidence type="ECO:0000256" key="3">
    <source>
        <dbReference type="ARBA" id="ARBA00022801"/>
    </source>
</evidence>
<dbReference type="InterPro" id="IPR036764">
    <property type="entry name" value="Peptidase_Prp_sf"/>
</dbReference>
<dbReference type="GO" id="GO:0008234">
    <property type="term" value="F:cysteine-type peptidase activity"/>
    <property type="evidence" value="ECO:0007669"/>
    <property type="project" value="UniProtKB-KW"/>
</dbReference>
<dbReference type="STRING" id="1397694.GCA_000702585_02580"/>
<dbReference type="GO" id="GO:0005840">
    <property type="term" value="C:ribosome"/>
    <property type="evidence" value="ECO:0007669"/>
    <property type="project" value="UniProtKB-KW"/>
</dbReference>
<keyword evidence="4" id="KW-0788">Thiol protease</keyword>
<evidence type="ECO:0000256" key="4">
    <source>
        <dbReference type="ARBA" id="ARBA00022807"/>
    </source>
</evidence>
<dbReference type="PANTHER" id="PTHR39178">
    <property type="entry name" value="HYPOTHETICAL RIBOSOME-ASSOCIATED PROTEIN"/>
    <property type="match status" value="1"/>
</dbReference>
<evidence type="ECO:0000256" key="6">
    <source>
        <dbReference type="ARBA" id="ARBA00044538"/>
    </source>
</evidence>
<name>A0A377FVZ3_9BACL</name>